<evidence type="ECO:0000313" key="2">
    <source>
        <dbReference type="EMBL" id="MFC7605258.1"/>
    </source>
</evidence>
<feature type="compositionally biased region" description="Low complexity" evidence="1">
    <location>
        <begin position="7"/>
        <end position="20"/>
    </location>
</feature>
<organism evidence="2 3">
    <name type="scientific">Streptosporangium amethystogenes subsp. fukuiense</name>
    <dbReference type="NCBI Taxonomy" id="698418"/>
    <lineage>
        <taxon>Bacteria</taxon>
        <taxon>Bacillati</taxon>
        <taxon>Actinomycetota</taxon>
        <taxon>Actinomycetes</taxon>
        <taxon>Streptosporangiales</taxon>
        <taxon>Streptosporangiaceae</taxon>
        <taxon>Streptosporangium</taxon>
    </lineage>
</organism>
<sequence length="101" mass="11064">MRDGSSTHPEPTGPETTIPGWRLILSDAGRLWASRERPFSKVATHAGAERTVDADGLEALRAEADRQEDLAREAEEQAAREPEMREAPASGEREQVGRVVS</sequence>
<feature type="region of interest" description="Disordered" evidence="1">
    <location>
        <begin position="1"/>
        <end position="20"/>
    </location>
</feature>
<keyword evidence="3" id="KW-1185">Reference proteome</keyword>
<feature type="region of interest" description="Disordered" evidence="1">
    <location>
        <begin position="66"/>
        <end position="101"/>
    </location>
</feature>
<evidence type="ECO:0000256" key="1">
    <source>
        <dbReference type="SAM" id="MobiDB-lite"/>
    </source>
</evidence>
<evidence type="ECO:0000313" key="3">
    <source>
        <dbReference type="Proteomes" id="UP001596514"/>
    </source>
</evidence>
<name>A0ABW2T991_9ACTN</name>
<evidence type="ECO:0008006" key="4">
    <source>
        <dbReference type="Google" id="ProtNLM"/>
    </source>
</evidence>
<accession>A0ABW2T991</accession>
<gene>
    <name evidence="2" type="ORF">ACFQVD_34675</name>
</gene>
<protein>
    <recommendedName>
        <fullName evidence="4">DUF2188 domain-containing protein</fullName>
    </recommendedName>
</protein>
<reference evidence="3" key="1">
    <citation type="journal article" date="2019" name="Int. J. Syst. Evol. Microbiol.">
        <title>The Global Catalogue of Microorganisms (GCM) 10K type strain sequencing project: providing services to taxonomists for standard genome sequencing and annotation.</title>
        <authorList>
            <consortium name="The Broad Institute Genomics Platform"/>
            <consortium name="The Broad Institute Genome Sequencing Center for Infectious Disease"/>
            <person name="Wu L."/>
            <person name="Ma J."/>
        </authorList>
    </citation>
    <scope>NUCLEOTIDE SEQUENCE [LARGE SCALE GENOMIC DNA]</scope>
    <source>
        <strain evidence="3">JCM 10083</strain>
    </source>
</reference>
<dbReference type="Proteomes" id="UP001596514">
    <property type="component" value="Unassembled WGS sequence"/>
</dbReference>
<proteinExistence type="predicted"/>
<comment type="caution">
    <text evidence="2">The sequence shown here is derived from an EMBL/GenBank/DDBJ whole genome shotgun (WGS) entry which is preliminary data.</text>
</comment>
<dbReference type="EMBL" id="JBHTEE010000001">
    <property type="protein sequence ID" value="MFC7605258.1"/>
    <property type="molecule type" value="Genomic_DNA"/>
</dbReference>
<dbReference type="RefSeq" id="WP_343972644.1">
    <property type="nucleotide sequence ID" value="NZ_BAAAGK010000097.1"/>
</dbReference>